<evidence type="ECO:0000313" key="3">
    <source>
        <dbReference type="Proteomes" id="UP000275408"/>
    </source>
</evidence>
<dbReference type="AlphaFoldDB" id="A0A3M6UMU3"/>
<evidence type="ECO:0000259" key="1">
    <source>
        <dbReference type="PROSITE" id="PS50835"/>
    </source>
</evidence>
<organism evidence="2 3">
    <name type="scientific">Pocillopora damicornis</name>
    <name type="common">Cauliflower coral</name>
    <name type="synonym">Millepora damicornis</name>
    <dbReference type="NCBI Taxonomy" id="46731"/>
    <lineage>
        <taxon>Eukaryota</taxon>
        <taxon>Metazoa</taxon>
        <taxon>Cnidaria</taxon>
        <taxon>Anthozoa</taxon>
        <taxon>Hexacorallia</taxon>
        <taxon>Scleractinia</taxon>
        <taxon>Astrocoeniina</taxon>
        <taxon>Pocilloporidae</taxon>
        <taxon>Pocillopora</taxon>
    </lineage>
</organism>
<feature type="domain" description="Ig-like" evidence="1">
    <location>
        <begin position="1"/>
        <end position="76"/>
    </location>
</feature>
<dbReference type="Pfam" id="PF13927">
    <property type="entry name" value="Ig_3"/>
    <property type="match status" value="1"/>
</dbReference>
<keyword evidence="3" id="KW-1185">Reference proteome</keyword>
<dbReference type="SUPFAM" id="SSF48726">
    <property type="entry name" value="Immunoglobulin"/>
    <property type="match status" value="2"/>
</dbReference>
<sequence length="243" mass="26616">SSSVDDIVISSNTAIEGLSYNLSCEVSGDPVPSVSWIKVSNDEHRVGKILNFTRISRNDAGSYTCEAIKPEIKQFTTSATSHTVCQNDVISFNCSAEANPLVTSYQLFENDTAILGSSGMWSRNMSTRGVFIYKCVANNTYGTGNRENIAVRVYVKPEIKQFKTSAANYTACQDDVISLNCSANANPLVTSYQLFENDTAILDTDNSGMWSRNMSTRGVFIYKCMASNTYGTGNSEKIAVHVY</sequence>
<reference evidence="2 3" key="1">
    <citation type="journal article" date="2018" name="Sci. Rep.">
        <title>Comparative analysis of the Pocillopora damicornis genome highlights role of immune system in coral evolution.</title>
        <authorList>
            <person name="Cunning R."/>
            <person name="Bay R.A."/>
            <person name="Gillette P."/>
            <person name="Baker A.C."/>
            <person name="Traylor-Knowles N."/>
        </authorList>
    </citation>
    <scope>NUCLEOTIDE SEQUENCE [LARGE SCALE GENOMIC DNA]</scope>
    <source>
        <strain evidence="2">RSMAS</strain>
        <tissue evidence="2">Whole animal</tissue>
    </source>
</reference>
<dbReference type="InterPro" id="IPR013783">
    <property type="entry name" value="Ig-like_fold"/>
</dbReference>
<name>A0A3M6UMU3_POCDA</name>
<evidence type="ECO:0000313" key="2">
    <source>
        <dbReference type="EMBL" id="RMX55013.1"/>
    </source>
</evidence>
<dbReference type="EMBL" id="RCHS01001140">
    <property type="protein sequence ID" value="RMX55013.1"/>
    <property type="molecule type" value="Genomic_DNA"/>
</dbReference>
<dbReference type="SMART" id="SM00408">
    <property type="entry name" value="IGc2"/>
    <property type="match status" value="1"/>
</dbReference>
<comment type="caution">
    <text evidence="2">The sequence shown here is derived from an EMBL/GenBank/DDBJ whole genome shotgun (WGS) entry which is preliminary data.</text>
</comment>
<dbReference type="Gene3D" id="2.60.40.10">
    <property type="entry name" value="Immunoglobulins"/>
    <property type="match status" value="3"/>
</dbReference>
<accession>A0A3M6UMU3</accession>
<feature type="non-terminal residue" evidence="2">
    <location>
        <position position="243"/>
    </location>
</feature>
<dbReference type="InterPro" id="IPR007110">
    <property type="entry name" value="Ig-like_dom"/>
</dbReference>
<dbReference type="Pfam" id="PF13895">
    <property type="entry name" value="Ig_2"/>
    <property type="match status" value="2"/>
</dbReference>
<feature type="non-terminal residue" evidence="2">
    <location>
        <position position="1"/>
    </location>
</feature>
<proteinExistence type="predicted"/>
<dbReference type="InterPro" id="IPR003599">
    <property type="entry name" value="Ig_sub"/>
</dbReference>
<dbReference type="InterPro" id="IPR003598">
    <property type="entry name" value="Ig_sub2"/>
</dbReference>
<dbReference type="InterPro" id="IPR036179">
    <property type="entry name" value="Ig-like_dom_sf"/>
</dbReference>
<dbReference type="PANTHER" id="PTHR46013:SF7">
    <property type="entry name" value="IG-LIKE DOMAIN-CONTAINING PROTEIN"/>
    <property type="match status" value="1"/>
</dbReference>
<dbReference type="Proteomes" id="UP000275408">
    <property type="component" value="Unassembled WGS sequence"/>
</dbReference>
<dbReference type="PANTHER" id="PTHR46013">
    <property type="entry name" value="VASCULAR CELL ADHESION MOLECULE 1"/>
    <property type="match status" value="1"/>
</dbReference>
<protein>
    <recommendedName>
        <fullName evidence="1">Ig-like domain-containing protein</fullName>
    </recommendedName>
</protein>
<gene>
    <name evidence="2" type="ORF">pdam_00020776</name>
</gene>
<dbReference type="SMART" id="SM00409">
    <property type="entry name" value="IG"/>
    <property type="match status" value="1"/>
</dbReference>
<dbReference type="PROSITE" id="PS50835">
    <property type="entry name" value="IG_LIKE"/>
    <property type="match status" value="1"/>
</dbReference>